<dbReference type="EMBL" id="BAABBO010000009">
    <property type="protein sequence ID" value="GAA3960183.1"/>
    <property type="molecule type" value="Genomic_DNA"/>
</dbReference>
<dbReference type="PROSITE" id="PS00159">
    <property type="entry name" value="ALDOLASE_KDPG_KHG_1"/>
    <property type="match status" value="1"/>
</dbReference>
<name>A0ABP7P809_9GAMM</name>
<dbReference type="NCBIfam" id="TIGR01182">
    <property type="entry name" value="eda"/>
    <property type="match status" value="1"/>
</dbReference>
<proteinExistence type="inferred from homology"/>
<comment type="catalytic activity">
    <reaction evidence="1">
        <text>2-dehydro-3-deoxy-6-phospho-D-gluconate = D-glyceraldehyde 3-phosphate + pyruvate</text>
        <dbReference type="Rhea" id="RHEA:17089"/>
        <dbReference type="ChEBI" id="CHEBI:15361"/>
        <dbReference type="ChEBI" id="CHEBI:57569"/>
        <dbReference type="ChEBI" id="CHEBI:59776"/>
        <dbReference type="EC" id="4.1.2.14"/>
    </reaction>
</comment>
<dbReference type="EC" id="4.1.2.14" evidence="5"/>
<evidence type="ECO:0000256" key="4">
    <source>
        <dbReference type="ARBA" id="ARBA00011233"/>
    </source>
</evidence>
<dbReference type="SUPFAM" id="SSF51569">
    <property type="entry name" value="Aldolase"/>
    <property type="match status" value="1"/>
</dbReference>
<evidence type="ECO:0000256" key="3">
    <source>
        <dbReference type="ARBA" id="ARBA00006906"/>
    </source>
</evidence>
<evidence type="ECO:0000256" key="6">
    <source>
        <dbReference type="ARBA" id="ARBA00023239"/>
    </source>
</evidence>
<evidence type="ECO:0000256" key="1">
    <source>
        <dbReference type="ARBA" id="ARBA00000654"/>
    </source>
</evidence>
<sequence length="218" mass="22955">MSELFSAQFKPTEALFNRSPIIAVVSIDKAENAVAIARALAEGGVDVIEVTLRTPSALKAIELIARDVPDVAVGAGTVCERSQQQPVLDAGAQFAFSPGATLELLEAYQDSPIPFVPGVASATEVLTAKSYGYSHMKLFPAEVVGGRALLKALGAPMPDIRFCPTGGVRMETAADYLELPNVSCVGGSWLLPAEVQSSGNWAEVTRIAKASLELLRRG</sequence>
<keyword evidence="10" id="KW-1185">Reference proteome</keyword>
<gene>
    <name evidence="9" type="ORF">GCM10022278_17920</name>
</gene>
<keyword evidence="8" id="KW-0119">Carbohydrate metabolism</keyword>
<comment type="caution">
    <text evidence="9">The sequence shown here is derived from an EMBL/GenBank/DDBJ whole genome shotgun (WGS) entry which is preliminary data.</text>
</comment>
<dbReference type="InterPro" id="IPR000887">
    <property type="entry name" value="Aldlse_KDPG_KHG"/>
</dbReference>
<evidence type="ECO:0000313" key="9">
    <source>
        <dbReference type="EMBL" id="GAA3960183.1"/>
    </source>
</evidence>
<organism evidence="9 10">
    <name type="scientific">Allohahella marinimesophila</name>
    <dbReference type="NCBI Taxonomy" id="1054972"/>
    <lineage>
        <taxon>Bacteria</taxon>
        <taxon>Pseudomonadati</taxon>
        <taxon>Pseudomonadota</taxon>
        <taxon>Gammaproteobacteria</taxon>
        <taxon>Oceanospirillales</taxon>
        <taxon>Hahellaceae</taxon>
        <taxon>Allohahella</taxon>
    </lineage>
</organism>
<reference evidence="10" key="1">
    <citation type="journal article" date="2019" name="Int. J. Syst. Evol. Microbiol.">
        <title>The Global Catalogue of Microorganisms (GCM) 10K type strain sequencing project: providing services to taxonomists for standard genome sequencing and annotation.</title>
        <authorList>
            <consortium name="The Broad Institute Genomics Platform"/>
            <consortium name="The Broad Institute Genome Sequencing Center for Infectious Disease"/>
            <person name="Wu L."/>
            <person name="Ma J."/>
        </authorList>
    </citation>
    <scope>NUCLEOTIDE SEQUENCE [LARGE SCALE GENOMIC DNA]</scope>
    <source>
        <strain evidence="10">JCM 17555</strain>
    </source>
</reference>
<comment type="similarity">
    <text evidence="3">Belongs to the KHG/KDPG aldolase family.</text>
</comment>
<dbReference type="CDD" id="cd00452">
    <property type="entry name" value="KDPG_aldolase"/>
    <property type="match status" value="1"/>
</dbReference>
<dbReference type="PROSITE" id="PS00160">
    <property type="entry name" value="ALDOLASE_KDPG_KHG_2"/>
    <property type="match status" value="1"/>
</dbReference>
<keyword evidence="6" id="KW-0456">Lyase</keyword>
<dbReference type="Proteomes" id="UP001501337">
    <property type="component" value="Unassembled WGS sequence"/>
</dbReference>
<dbReference type="Pfam" id="PF01081">
    <property type="entry name" value="Aldolase"/>
    <property type="match status" value="1"/>
</dbReference>
<evidence type="ECO:0000256" key="7">
    <source>
        <dbReference type="ARBA" id="ARBA00023270"/>
    </source>
</evidence>
<dbReference type="InterPro" id="IPR013785">
    <property type="entry name" value="Aldolase_TIM"/>
</dbReference>
<keyword evidence="7" id="KW-0704">Schiff base</keyword>
<dbReference type="RefSeq" id="WP_344805469.1">
    <property type="nucleotide sequence ID" value="NZ_BAABBO010000009.1"/>
</dbReference>
<evidence type="ECO:0000256" key="8">
    <source>
        <dbReference type="ARBA" id="ARBA00023277"/>
    </source>
</evidence>
<dbReference type="NCBIfam" id="NF004325">
    <property type="entry name" value="PRK05718.1"/>
    <property type="match status" value="1"/>
</dbReference>
<dbReference type="PANTHER" id="PTHR30246">
    <property type="entry name" value="2-KETO-3-DEOXY-6-PHOSPHOGLUCONATE ALDOLASE"/>
    <property type="match status" value="1"/>
</dbReference>
<protein>
    <recommendedName>
        <fullName evidence="5">2-dehydro-3-deoxy-phosphogluconate aldolase</fullName>
        <ecNumber evidence="5">4.1.2.14</ecNumber>
    </recommendedName>
</protein>
<evidence type="ECO:0000256" key="5">
    <source>
        <dbReference type="ARBA" id="ARBA00013063"/>
    </source>
</evidence>
<comment type="pathway">
    <text evidence="2">Carbohydrate acid metabolism; 2-dehydro-3-deoxy-D-gluconate degradation; D-glyceraldehyde 3-phosphate and pyruvate from 2-dehydro-3-deoxy-D-gluconate: step 2/2.</text>
</comment>
<evidence type="ECO:0000256" key="2">
    <source>
        <dbReference type="ARBA" id="ARBA00004736"/>
    </source>
</evidence>
<dbReference type="InterPro" id="IPR031337">
    <property type="entry name" value="KDPG/KHG_AS_1"/>
</dbReference>
<evidence type="ECO:0000313" key="10">
    <source>
        <dbReference type="Proteomes" id="UP001501337"/>
    </source>
</evidence>
<dbReference type="PANTHER" id="PTHR30246:SF1">
    <property type="entry name" value="2-DEHYDRO-3-DEOXY-6-PHOSPHOGALACTONATE ALDOLASE-RELATED"/>
    <property type="match status" value="1"/>
</dbReference>
<dbReference type="Gene3D" id="3.20.20.70">
    <property type="entry name" value="Aldolase class I"/>
    <property type="match status" value="1"/>
</dbReference>
<accession>A0ABP7P809</accession>
<comment type="subunit">
    <text evidence="4">Homotrimer.</text>
</comment>
<dbReference type="InterPro" id="IPR031338">
    <property type="entry name" value="KDPG/KHG_AS_2"/>
</dbReference>